<evidence type="ECO:0000313" key="2">
    <source>
        <dbReference type="Proteomes" id="UP000003094"/>
    </source>
</evidence>
<evidence type="ECO:0000313" key="1">
    <source>
        <dbReference type="EMBL" id="EFU40045.1"/>
    </source>
</evidence>
<dbReference type="EMBL" id="ADHJ01000037">
    <property type="protein sequence ID" value="EFU40045.1"/>
    <property type="molecule type" value="Genomic_DNA"/>
</dbReference>
<name>A0A2R9SRP9_9BACL</name>
<protein>
    <submittedName>
        <fullName evidence="1">Membrane dipeptidase</fullName>
    </submittedName>
</protein>
<dbReference type="KEGG" id="pvo:PVOR_22274"/>
<dbReference type="Gene3D" id="3.20.20.140">
    <property type="entry name" value="Metal-dependent hydrolases"/>
    <property type="match status" value="1"/>
</dbReference>
<sequence length="73" mass="8375">MRTVDFHCDALSKMWEDPKASFVDDRHLDVTLQRMEEGDLALQVFAVFLSEKYGRPSFVAGTWRKSIRIAAAL</sequence>
<dbReference type="GO" id="GO:0070573">
    <property type="term" value="F:metallodipeptidase activity"/>
    <property type="evidence" value="ECO:0007669"/>
    <property type="project" value="InterPro"/>
</dbReference>
<comment type="caution">
    <text evidence="1">The sequence shown here is derived from an EMBL/GenBank/DDBJ whole genome shotgun (WGS) entry which is preliminary data.</text>
</comment>
<reference evidence="1 2" key="1">
    <citation type="journal article" date="2010" name="BMC Genomics">
        <title>Genome sequence of the pattern forming Paenibacillus vortex bacterium reveals potential for thriving in complex environments.</title>
        <authorList>
            <person name="Sirota-Madi A."/>
            <person name="Olender T."/>
            <person name="Helman Y."/>
            <person name="Ingham C."/>
            <person name="Brainis I."/>
            <person name="Roth D."/>
            <person name="Hagi E."/>
            <person name="Brodsky L."/>
            <person name="Leshkowitz D."/>
            <person name="Galatenko V."/>
            <person name="Nikolaev V."/>
            <person name="Mugasimangalam R.C."/>
            <person name="Bransburg-Zabary S."/>
            <person name="Gutnick D.L."/>
            <person name="Lancet D."/>
            <person name="Ben-Jacob E."/>
        </authorList>
    </citation>
    <scope>NUCLEOTIDE SEQUENCE [LARGE SCALE GENOMIC DNA]</scope>
    <source>
        <strain evidence="1 2">V453</strain>
    </source>
</reference>
<dbReference type="Proteomes" id="UP000003094">
    <property type="component" value="Unassembled WGS sequence"/>
</dbReference>
<organism evidence="1 2">
    <name type="scientific">Paenibacillus vortex V453</name>
    <dbReference type="NCBI Taxonomy" id="715225"/>
    <lineage>
        <taxon>Bacteria</taxon>
        <taxon>Bacillati</taxon>
        <taxon>Bacillota</taxon>
        <taxon>Bacilli</taxon>
        <taxon>Bacillales</taxon>
        <taxon>Paenibacillaceae</taxon>
        <taxon>Paenibacillus</taxon>
    </lineage>
</organism>
<dbReference type="Pfam" id="PF01244">
    <property type="entry name" value="Peptidase_M19"/>
    <property type="match status" value="1"/>
</dbReference>
<accession>A0A2R9SRP9</accession>
<gene>
    <name evidence="1" type="ORF">PVOR_22274</name>
</gene>
<keyword evidence="2" id="KW-1185">Reference proteome</keyword>
<proteinExistence type="predicted"/>
<dbReference type="GO" id="GO:0006508">
    <property type="term" value="P:proteolysis"/>
    <property type="evidence" value="ECO:0007669"/>
    <property type="project" value="InterPro"/>
</dbReference>
<dbReference type="InterPro" id="IPR008257">
    <property type="entry name" value="Pept_M19"/>
</dbReference>
<dbReference type="AlphaFoldDB" id="A0A2R9SRP9"/>